<feature type="transmembrane region" description="Helical" evidence="1">
    <location>
        <begin position="232"/>
        <end position="250"/>
    </location>
</feature>
<protein>
    <recommendedName>
        <fullName evidence="4">Sodium-dependent transporter</fullName>
    </recommendedName>
</protein>
<keyword evidence="1" id="KW-0472">Membrane</keyword>
<name>A0A2U3N370_9GAMM</name>
<gene>
    <name evidence="2" type="ORF">KPC_3318</name>
</gene>
<evidence type="ECO:0008006" key="4">
    <source>
        <dbReference type="Google" id="ProtNLM"/>
    </source>
</evidence>
<feature type="transmembrane region" description="Helical" evidence="1">
    <location>
        <begin position="307"/>
        <end position="330"/>
    </location>
</feature>
<accession>A0A2U3N370</accession>
<feature type="transmembrane region" description="Helical" evidence="1">
    <location>
        <begin position="161"/>
        <end position="180"/>
    </location>
</feature>
<dbReference type="Proteomes" id="UP000245974">
    <property type="component" value="Unassembled WGS sequence"/>
</dbReference>
<feature type="transmembrane region" description="Helical" evidence="1">
    <location>
        <begin position="57"/>
        <end position="79"/>
    </location>
</feature>
<feature type="transmembrane region" description="Helical" evidence="1">
    <location>
        <begin position="283"/>
        <end position="301"/>
    </location>
</feature>
<organism evidence="2 3">
    <name type="scientific">Acinetobacter stercoris</name>
    <dbReference type="NCBI Taxonomy" id="2126983"/>
    <lineage>
        <taxon>Bacteria</taxon>
        <taxon>Pseudomonadati</taxon>
        <taxon>Pseudomonadota</taxon>
        <taxon>Gammaproteobacteria</taxon>
        <taxon>Moraxellales</taxon>
        <taxon>Moraxellaceae</taxon>
        <taxon>Acinetobacter</taxon>
    </lineage>
</organism>
<dbReference type="AlphaFoldDB" id="A0A2U3N370"/>
<evidence type="ECO:0000313" key="3">
    <source>
        <dbReference type="Proteomes" id="UP000245974"/>
    </source>
</evidence>
<reference evidence="3" key="1">
    <citation type="submission" date="2018-03" db="EMBL/GenBank/DDBJ databases">
        <authorList>
            <person name="Blom J."/>
        </authorList>
    </citation>
    <scope>NUCLEOTIDE SEQUENCE [LARGE SCALE GENOMIC DNA]</scope>
    <source>
        <strain evidence="3">KPC-SM-21</strain>
    </source>
</reference>
<feature type="transmembrane region" description="Helical" evidence="1">
    <location>
        <begin position="30"/>
        <end position="51"/>
    </location>
</feature>
<proteinExistence type="predicted"/>
<dbReference type="InterPro" id="IPR037272">
    <property type="entry name" value="SNS_sf"/>
</dbReference>
<dbReference type="EMBL" id="OOGT01000222">
    <property type="protein sequence ID" value="SPL72140.1"/>
    <property type="molecule type" value="Genomic_DNA"/>
</dbReference>
<feature type="transmembrane region" description="Helical" evidence="1">
    <location>
        <begin position="106"/>
        <end position="130"/>
    </location>
</feature>
<feature type="transmembrane region" description="Helical" evidence="1">
    <location>
        <begin position="256"/>
        <end position="274"/>
    </location>
</feature>
<feature type="transmembrane region" description="Helical" evidence="1">
    <location>
        <begin position="200"/>
        <end position="220"/>
    </location>
</feature>
<keyword evidence="1" id="KW-0812">Transmembrane</keyword>
<feature type="transmembrane region" description="Helical" evidence="1">
    <location>
        <begin position="136"/>
        <end position="154"/>
    </location>
</feature>
<keyword evidence="1" id="KW-1133">Transmembrane helix</keyword>
<dbReference type="InParanoid" id="A0A2U3N370"/>
<evidence type="ECO:0000256" key="1">
    <source>
        <dbReference type="SAM" id="Phobius"/>
    </source>
</evidence>
<evidence type="ECO:0000313" key="2">
    <source>
        <dbReference type="EMBL" id="SPL72140.1"/>
    </source>
</evidence>
<keyword evidence="3" id="KW-1185">Reference proteome</keyword>
<dbReference type="SUPFAM" id="SSF161070">
    <property type="entry name" value="SNF-like"/>
    <property type="match status" value="1"/>
</dbReference>
<feature type="transmembrane region" description="Helical" evidence="1">
    <location>
        <begin position="350"/>
        <end position="372"/>
    </location>
</feature>
<sequence>MDKGKIAQAQDSYLEDVMQNNSMSRWLSPLMAFCVSFLIIVTLASSVGIQIDRQLDFWLLWLGTMLILALPVVYLEVALAKRTKTSALNALSSLTRDADASQKWRIAGWLAVIFIPFLSGAMLSNIGGLLIAQTGLALNGQLLFIVLAVIAFGLSFLPRQILVLLSAVGVIVSLILSNVFGTALQPWHVTSIEFREWGNATVLALVASGLGMGLYWQTLFAQQQESASRSALPVWIAQLVAVVAFGFFAVSNQIPAYTTTFATVVVTALLIQLAREQLVQRQISVIIQFTVLLVALLIWAIPDVAHIFNIVLMLWGLVICLIYSIFVGWIMKISHLRKAMNFSSEAIYNLWRIAVRIILPLSIVVAMVSVIGQFL</sequence>